<accession>A0A7Z0CIW8</accession>
<evidence type="ECO:0000313" key="2">
    <source>
        <dbReference type="EMBL" id="NYI40318.1"/>
    </source>
</evidence>
<sequence length="130" mass="13686">MQLASAGRDERSADLAHQPVVVVSQADPTADRSEVQRTMVGYTILVREAVTIPSTPRWSTACYTTARCAPPPGGPGSQPEQRSPTAFEPAQPVPKPPPSRITADQAMARPLTGDGPKSKSSSPSCFAGCR</sequence>
<comment type="caution">
    <text evidence="2">The sequence shown here is derived from an EMBL/GenBank/DDBJ whole genome shotgun (WGS) entry which is preliminary data.</text>
</comment>
<keyword evidence="3" id="KW-1185">Reference proteome</keyword>
<evidence type="ECO:0000256" key="1">
    <source>
        <dbReference type="SAM" id="MobiDB-lite"/>
    </source>
</evidence>
<feature type="region of interest" description="Disordered" evidence="1">
    <location>
        <begin position="65"/>
        <end position="130"/>
    </location>
</feature>
<dbReference type="EMBL" id="JACBZO010000001">
    <property type="protein sequence ID" value="NYI40318.1"/>
    <property type="molecule type" value="Genomic_DNA"/>
</dbReference>
<dbReference type="RefSeq" id="WP_179397652.1">
    <property type="nucleotide sequence ID" value="NZ_JACBZO010000001.1"/>
</dbReference>
<feature type="region of interest" description="Disordered" evidence="1">
    <location>
        <begin position="1"/>
        <end position="34"/>
    </location>
</feature>
<reference evidence="2 3" key="1">
    <citation type="submission" date="2020-07" db="EMBL/GenBank/DDBJ databases">
        <title>Sequencing the genomes of 1000 actinobacteria strains.</title>
        <authorList>
            <person name="Klenk H.-P."/>
        </authorList>
    </citation>
    <scope>NUCLEOTIDE SEQUENCE [LARGE SCALE GENOMIC DNA]</scope>
    <source>
        <strain evidence="2 3">DSM 19970</strain>
    </source>
</reference>
<dbReference type="AlphaFoldDB" id="A0A7Z0CIW8"/>
<organism evidence="2 3">
    <name type="scientific">Demequina lutea</name>
    <dbReference type="NCBI Taxonomy" id="431489"/>
    <lineage>
        <taxon>Bacteria</taxon>
        <taxon>Bacillati</taxon>
        <taxon>Actinomycetota</taxon>
        <taxon>Actinomycetes</taxon>
        <taxon>Micrococcales</taxon>
        <taxon>Demequinaceae</taxon>
        <taxon>Demequina</taxon>
    </lineage>
</organism>
<gene>
    <name evidence="2" type="ORF">BKA03_000437</name>
</gene>
<protein>
    <submittedName>
        <fullName evidence="2">Uncharacterized protein</fullName>
    </submittedName>
</protein>
<dbReference type="Proteomes" id="UP000547973">
    <property type="component" value="Unassembled WGS sequence"/>
</dbReference>
<proteinExistence type="predicted"/>
<evidence type="ECO:0000313" key="3">
    <source>
        <dbReference type="Proteomes" id="UP000547973"/>
    </source>
</evidence>
<name>A0A7Z0CIW8_9MICO</name>